<accession>A0A0F3Q4L4</accession>
<protein>
    <submittedName>
        <fullName evidence="1">Uncharacterized protein</fullName>
    </submittedName>
</protein>
<name>A0A0F3Q4L4_ANAPH</name>
<evidence type="ECO:0000313" key="2">
    <source>
        <dbReference type="Proteomes" id="UP000033722"/>
    </source>
</evidence>
<dbReference type="AlphaFoldDB" id="A0A0F3Q4L4"/>
<proteinExistence type="predicted"/>
<dbReference type="EMBL" id="LAOD01000009">
    <property type="protein sequence ID" value="KJV87463.1"/>
    <property type="molecule type" value="Genomic_DNA"/>
</dbReference>
<comment type="caution">
    <text evidence="1">The sequence shown here is derived from an EMBL/GenBank/DDBJ whole genome shotgun (WGS) entry which is preliminary data.</text>
</comment>
<sequence length="42" mass="4347">MSHDEGATTISYSTVAAAAAPVSAGKTASQARMSVAHTREYY</sequence>
<evidence type="ECO:0000313" key="1">
    <source>
        <dbReference type="EMBL" id="KJV87463.1"/>
    </source>
</evidence>
<reference evidence="1 2" key="1">
    <citation type="submission" date="2015-01" db="EMBL/GenBank/DDBJ databases">
        <title>Genome Sequencing of Rickettsiales.</title>
        <authorList>
            <person name="Daugherty S.C."/>
            <person name="Su Q."/>
            <person name="Abolude K."/>
            <person name="Beier-Sexton M."/>
            <person name="Carlyon J.A."/>
            <person name="Carter R."/>
            <person name="Day N.P."/>
            <person name="Dumler S.J."/>
            <person name="Dyachenko V."/>
            <person name="Godinez A."/>
            <person name="Kurtti T.J."/>
            <person name="Lichay M."/>
            <person name="Mullins K.E."/>
            <person name="Ott S."/>
            <person name="Pappas-Brown V."/>
            <person name="Paris D.H."/>
            <person name="Patel P."/>
            <person name="Richards A.L."/>
            <person name="Sadzewicz L."/>
            <person name="Sears K."/>
            <person name="Seidman D."/>
            <person name="Sengamalay N."/>
            <person name="Stenos J."/>
            <person name="Tallon L.J."/>
            <person name="Vincent G."/>
            <person name="Fraser C.M."/>
            <person name="Munderloh U."/>
            <person name="Dunning-Hotopp J.C."/>
        </authorList>
    </citation>
    <scope>NUCLEOTIDE SEQUENCE [LARGE SCALE GENOMIC DNA]</scope>
    <source>
        <strain evidence="1 2">CRT53-1</strain>
    </source>
</reference>
<gene>
    <name evidence="1" type="ORF">APHCRT_0429</name>
</gene>
<organism evidence="1 2">
    <name type="scientific">Anaplasma phagocytophilum str. CRT53-1</name>
    <dbReference type="NCBI Taxonomy" id="1359157"/>
    <lineage>
        <taxon>Bacteria</taxon>
        <taxon>Pseudomonadati</taxon>
        <taxon>Pseudomonadota</taxon>
        <taxon>Alphaproteobacteria</taxon>
        <taxon>Rickettsiales</taxon>
        <taxon>Anaplasmataceae</taxon>
        <taxon>Anaplasma</taxon>
        <taxon>phagocytophilum group</taxon>
    </lineage>
</organism>
<dbReference type="Proteomes" id="UP000033722">
    <property type="component" value="Unassembled WGS sequence"/>
</dbReference>